<feature type="transmembrane region" description="Helical" evidence="7">
    <location>
        <begin position="198"/>
        <end position="219"/>
    </location>
</feature>
<proteinExistence type="inferred from homology"/>
<dbReference type="InterPro" id="IPR035906">
    <property type="entry name" value="MetI-like_sf"/>
</dbReference>
<reference evidence="9" key="2">
    <citation type="submission" date="2021-04" db="EMBL/GenBank/DDBJ databases">
        <authorList>
            <person name="Gilroy R."/>
        </authorList>
    </citation>
    <scope>NUCLEOTIDE SEQUENCE</scope>
    <source>
        <strain evidence="9">2239</strain>
    </source>
</reference>
<evidence type="ECO:0000313" key="9">
    <source>
        <dbReference type="EMBL" id="HIX04870.1"/>
    </source>
</evidence>
<gene>
    <name evidence="9" type="ORF">H9865_01980</name>
</gene>
<evidence type="ECO:0000259" key="8">
    <source>
        <dbReference type="PROSITE" id="PS50928"/>
    </source>
</evidence>
<keyword evidence="6 7" id="KW-0472">Membrane</keyword>
<dbReference type="CDD" id="cd06261">
    <property type="entry name" value="TM_PBP2"/>
    <property type="match status" value="1"/>
</dbReference>
<reference evidence="9" key="1">
    <citation type="journal article" date="2021" name="PeerJ">
        <title>Extensive microbial diversity within the chicken gut microbiome revealed by metagenomics and culture.</title>
        <authorList>
            <person name="Gilroy R."/>
            <person name="Ravi A."/>
            <person name="Getino M."/>
            <person name="Pursley I."/>
            <person name="Horton D.L."/>
            <person name="Alikhan N.F."/>
            <person name="Baker D."/>
            <person name="Gharbi K."/>
            <person name="Hall N."/>
            <person name="Watson M."/>
            <person name="Adriaenssens E.M."/>
            <person name="Foster-Nyarko E."/>
            <person name="Jarju S."/>
            <person name="Secka A."/>
            <person name="Antonio M."/>
            <person name="Oren A."/>
            <person name="Chaudhuri R.R."/>
            <person name="La Ragione R."/>
            <person name="Hildebrand F."/>
            <person name="Pallen M.J."/>
        </authorList>
    </citation>
    <scope>NUCLEOTIDE SEQUENCE</scope>
    <source>
        <strain evidence="9">2239</strain>
    </source>
</reference>
<comment type="caution">
    <text evidence="9">The sequence shown here is derived from an EMBL/GenBank/DDBJ whole genome shotgun (WGS) entry which is preliminary data.</text>
</comment>
<evidence type="ECO:0000256" key="5">
    <source>
        <dbReference type="ARBA" id="ARBA00022989"/>
    </source>
</evidence>
<feature type="transmembrane region" description="Helical" evidence="7">
    <location>
        <begin position="120"/>
        <end position="144"/>
    </location>
</feature>
<keyword evidence="2 7" id="KW-0813">Transport</keyword>
<feature type="transmembrane region" description="Helical" evidence="7">
    <location>
        <begin position="86"/>
        <end position="108"/>
    </location>
</feature>
<dbReference type="Gene3D" id="1.10.3720.10">
    <property type="entry name" value="MetI-like"/>
    <property type="match status" value="1"/>
</dbReference>
<comment type="similarity">
    <text evidence="7">Belongs to the binding-protein-dependent transport system permease family.</text>
</comment>
<organism evidence="9 10">
    <name type="scientific">Candidatus Allofournierella pullicola</name>
    <dbReference type="NCBI Taxonomy" id="2838596"/>
    <lineage>
        <taxon>Bacteria</taxon>
        <taxon>Bacillati</taxon>
        <taxon>Bacillota</taxon>
        <taxon>Clostridia</taxon>
        <taxon>Eubacteriales</taxon>
        <taxon>Oscillospiraceae</taxon>
        <taxon>Allofournierella</taxon>
    </lineage>
</organism>
<keyword evidence="4 7" id="KW-0812">Transmembrane</keyword>
<evidence type="ECO:0000256" key="6">
    <source>
        <dbReference type="ARBA" id="ARBA00023136"/>
    </source>
</evidence>
<feature type="transmembrane region" description="Helical" evidence="7">
    <location>
        <begin position="21"/>
        <end position="42"/>
    </location>
</feature>
<feature type="transmembrane region" description="Helical" evidence="7">
    <location>
        <begin position="156"/>
        <end position="177"/>
    </location>
</feature>
<dbReference type="PANTHER" id="PTHR43744:SF8">
    <property type="entry name" value="SN-GLYCEROL-3-PHOSPHATE TRANSPORT SYSTEM PERMEASE PROTEIN UGPE"/>
    <property type="match status" value="1"/>
</dbReference>
<dbReference type="SUPFAM" id="SSF161098">
    <property type="entry name" value="MetI-like"/>
    <property type="match status" value="1"/>
</dbReference>
<dbReference type="InterPro" id="IPR000515">
    <property type="entry name" value="MetI-like"/>
</dbReference>
<evidence type="ECO:0000256" key="2">
    <source>
        <dbReference type="ARBA" id="ARBA00022448"/>
    </source>
</evidence>
<dbReference type="GO" id="GO:0055085">
    <property type="term" value="P:transmembrane transport"/>
    <property type="evidence" value="ECO:0007669"/>
    <property type="project" value="InterPro"/>
</dbReference>
<sequence length="294" mass="32126">MKNKKKASSFLRALKKEAPLTPGYIALTAWSILTILIIGWMFCASLSTTPEIFSGKVGTFSSGLHFENYAKAWSSQNVSKIFINSLGYTLVSCTALIFVCAPAAYALSRFKFFACKFIQSGLVSAMAVPVAMIILPLFCVIAQLGLVDNGIKNRLVLIYLYIGINVPYTTIFLMAFFSNLSGEYEDAAAIDGCSQSKTFWKIMFPLAQPGIITVTIFNFNKIWNEYFLSLIFANSDSMRPVAVGLFSMINSMKYTGDWSGLFAAVAIVTLPTLVLYILLSERIIAGVTAGGVKG</sequence>
<dbReference type="PROSITE" id="PS50928">
    <property type="entry name" value="ABC_TM1"/>
    <property type="match status" value="1"/>
</dbReference>
<evidence type="ECO:0000256" key="3">
    <source>
        <dbReference type="ARBA" id="ARBA00022475"/>
    </source>
</evidence>
<dbReference type="Proteomes" id="UP000824193">
    <property type="component" value="Unassembled WGS sequence"/>
</dbReference>
<protein>
    <submittedName>
        <fullName evidence="9">Carbohydrate ABC transporter permease</fullName>
    </submittedName>
</protein>
<feature type="transmembrane region" description="Helical" evidence="7">
    <location>
        <begin position="258"/>
        <end position="279"/>
    </location>
</feature>
<keyword evidence="3" id="KW-1003">Cell membrane</keyword>
<dbReference type="EMBL" id="DXFW01000004">
    <property type="protein sequence ID" value="HIX04870.1"/>
    <property type="molecule type" value="Genomic_DNA"/>
</dbReference>
<dbReference type="AlphaFoldDB" id="A0A9D2ADF8"/>
<evidence type="ECO:0000313" key="10">
    <source>
        <dbReference type="Proteomes" id="UP000824193"/>
    </source>
</evidence>
<keyword evidence="5 7" id="KW-1133">Transmembrane helix</keyword>
<dbReference type="PANTHER" id="PTHR43744">
    <property type="entry name" value="ABC TRANSPORTER PERMEASE PROTEIN MG189-RELATED-RELATED"/>
    <property type="match status" value="1"/>
</dbReference>
<feature type="domain" description="ABC transmembrane type-1" evidence="8">
    <location>
        <begin position="82"/>
        <end position="279"/>
    </location>
</feature>
<dbReference type="GO" id="GO:0005886">
    <property type="term" value="C:plasma membrane"/>
    <property type="evidence" value="ECO:0007669"/>
    <property type="project" value="UniProtKB-SubCell"/>
</dbReference>
<dbReference type="Pfam" id="PF00528">
    <property type="entry name" value="BPD_transp_1"/>
    <property type="match status" value="1"/>
</dbReference>
<evidence type="ECO:0000256" key="7">
    <source>
        <dbReference type="RuleBase" id="RU363032"/>
    </source>
</evidence>
<comment type="subcellular location">
    <subcellularLocation>
        <location evidence="1 7">Cell membrane</location>
        <topology evidence="1 7">Multi-pass membrane protein</topology>
    </subcellularLocation>
</comment>
<evidence type="ECO:0000256" key="4">
    <source>
        <dbReference type="ARBA" id="ARBA00022692"/>
    </source>
</evidence>
<accession>A0A9D2ADF8</accession>
<evidence type="ECO:0000256" key="1">
    <source>
        <dbReference type="ARBA" id="ARBA00004651"/>
    </source>
</evidence>
<name>A0A9D2ADF8_9FIRM</name>